<dbReference type="RefSeq" id="WP_089398714.1">
    <property type="nucleotide sequence ID" value="NZ_FZOT01000003.1"/>
</dbReference>
<dbReference type="InterPro" id="IPR051800">
    <property type="entry name" value="PqiA-PqiB_transport"/>
</dbReference>
<sequence>MTDDPSDKPSIPQAVPVRKRRWAISLVWIIPIVAALVGGWVALHYILSRGPTITIDFKNAEGLEATKTKVRYKDVDIGTVTAIEISRDRSHVTVTAQLAKQAENLLAEDTRFWVVRPRVTLNSITGLGTLLSGAYIGVDAGKTPTDKRHFAGLDIPPPVTSDSPGKLFQLKAEDIGSLYVGAPVFFRRVPVGNVTNYKLDDDGKGVTLEIFVNAPHDKLVTANSRFWHASGIDISLGGSGVKLNTESITSIIAGGISFQPPPEGEPGPVVPGNTSFILYADKTAALKRIGQETQTYLLYFSESLRGLSPGAPVDFRGIVIGEVKAVSVEYDRDSKELRFPVEINIYPEQMRSRYRQGSQQMSMMEREPHALLDRLVARGFRAQLKSANLLTGQLYVALDFFPRAPKAAIDWGKNPAVLPTVAGALEDIQQTLGDIAAKLDKVPFDTIGTNMNQTLRSLNTTLQSADKLVQQLDASVLPEVKGTIAEARKTLGSAQQTLATDAPVQQDLRETLRDVGRAAQSLRDLADYLNRHPESLIRGRREKD</sequence>
<dbReference type="AlphaFoldDB" id="A0A239F7R1"/>
<evidence type="ECO:0000313" key="9">
    <source>
        <dbReference type="EMBL" id="SNS52855.1"/>
    </source>
</evidence>
<feature type="domain" description="Mce/MlaD" evidence="8">
    <location>
        <begin position="49"/>
        <end position="141"/>
    </location>
</feature>
<organism evidence="9 10">
    <name type="scientific">Noviherbaspirillum humi</name>
    <dbReference type="NCBI Taxonomy" id="1688639"/>
    <lineage>
        <taxon>Bacteria</taxon>
        <taxon>Pseudomonadati</taxon>
        <taxon>Pseudomonadota</taxon>
        <taxon>Betaproteobacteria</taxon>
        <taxon>Burkholderiales</taxon>
        <taxon>Oxalobacteraceae</taxon>
        <taxon>Noviherbaspirillum</taxon>
    </lineage>
</organism>
<comment type="subcellular location">
    <subcellularLocation>
        <location evidence="1">Cell inner membrane</location>
    </subcellularLocation>
</comment>
<keyword evidence="10" id="KW-1185">Reference proteome</keyword>
<evidence type="ECO:0000256" key="1">
    <source>
        <dbReference type="ARBA" id="ARBA00004533"/>
    </source>
</evidence>
<dbReference type="GO" id="GO:0005886">
    <property type="term" value="C:plasma membrane"/>
    <property type="evidence" value="ECO:0007669"/>
    <property type="project" value="UniProtKB-SubCell"/>
</dbReference>
<evidence type="ECO:0000256" key="4">
    <source>
        <dbReference type="ARBA" id="ARBA00022692"/>
    </source>
</evidence>
<feature type="transmembrane region" description="Helical" evidence="7">
    <location>
        <begin position="26"/>
        <end position="47"/>
    </location>
</feature>
<name>A0A239F7R1_9BURK</name>
<dbReference type="Pfam" id="PF02470">
    <property type="entry name" value="MlaD"/>
    <property type="match status" value="3"/>
</dbReference>
<evidence type="ECO:0000256" key="5">
    <source>
        <dbReference type="ARBA" id="ARBA00022989"/>
    </source>
</evidence>
<feature type="domain" description="Mce/MlaD" evidence="8">
    <location>
        <begin position="293"/>
        <end position="400"/>
    </location>
</feature>
<keyword evidence="2" id="KW-1003">Cell membrane</keyword>
<evidence type="ECO:0000259" key="8">
    <source>
        <dbReference type="Pfam" id="PF02470"/>
    </source>
</evidence>
<accession>A0A239F7R1</accession>
<dbReference type="PANTHER" id="PTHR30462">
    <property type="entry name" value="INTERMEMBRANE TRANSPORT PROTEIN PQIB-RELATED"/>
    <property type="match status" value="1"/>
</dbReference>
<dbReference type="Proteomes" id="UP000198284">
    <property type="component" value="Unassembled WGS sequence"/>
</dbReference>
<dbReference type="EMBL" id="FZOT01000003">
    <property type="protein sequence ID" value="SNS52855.1"/>
    <property type="molecule type" value="Genomic_DNA"/>
</dbReference>
<dbReference type="InterPro" id="IPR003399">
    <property type="entry name" value="Mce/MlaD"/>
</dbReference>
<keyword evidence="6 7" id="KW-0472">Membrane</keyword>
<evidence type="ECO:0000256" key="3">
    <source>
        <dbReference type="ARBA" id="ARBA00022519"/>
    </source>
</evidence>
<dbReference type="OrthoDB" id="9806984at2"/>
<keyword evidence="5 7" id="KW-1133">Transmembrane helix</keyword>
<evidence type="ECO:0000256" key="2">
    <source>
        <dbReference type="ARBA" id="ARBA00022475"/>
    </source>
</evidence>
<protein>
    <submittedName>
        <fullName evidence="9">Paraquat-inducible protein B</fullName>
    </submittedName>
</protein>
<reference evidence="9 10" key="1">
    <citation type="submission" date="2017-06" db="EMBL/GenBank/DDBJ databases">
        <authorList>
            <person name="Kim H.J."/>
            <person name="Triplett B.A."/>
        </authorList>
    </citation>
    <scope>NUCLEOTIDE SEQUENCE [LARGE SCALE GENOMIC DNA]</scope>
    <source>
        <strain evidence="9 10">U15</strain>
    </source>
</reference>
<feature type="domain" description="Mce/MlaD" evidence="8">
    <location>
        <begin position="166"/>
        <end position="226"/>
    </location>
</feature>
<proteinExistence type="predicted"/>
<evidence type="ECO:0000256" key="7">
    <source>
        <dbReference type="SAM" id="Phobius"/>
    </source>
</evidence>
<dbReference type="PANTHER" id="PTHR30462:SF2">
    <property type="entry name" value="INTERMEMBRANE TRANSPORT PROTEIN PQIB"/>
    <property type="match status" value="1"/>
</dbReference>
<keyword evidence="3" id="KW-0997">Cell inner membrane</keyword>
<evidence type="ECO:0000256" key="6">
    <source>
        <dbReference type="ARBA" id="ARBA00023136"/>
    </source>
</evidence>
<evidence type="ECO:0000313" key="10">
    <source>
        <dbReference type="Proteomes" id="UP000198284"/>
    </source>
</evidence>
<keyword evidence="4 7" id="KW-0812">Transmembrane</keyword>
<gene>
    <name evidence="9" type="ORF">SAMN06265795_103223</name>
</gene>